<name>A0A5B7D9K9_PORTR</name>
<dbReference type="Proteomes" id="UP000324222">
    <property type="component" value="Unassembled WGS sequence"/>
</dbReference>
<evidence type="ECO:0000313" key="2">
    <source>
        <dbReference type="Proteomes" id="UP000324222"/>
    </source>
</evidence>
<comment type="caution">
    <text evidence="1">The sequence shown here is derived from an EMBL/GenBank/DDBJ whole genome shotgun (WGS) entry which is preliminary data.</text>
</comment>
<organism evidence="1 2">
    <name type="scientific">Portunus trituberculatus</name>
    <name type="common">Swimming crab</name>
    <name type="synonym">Neptunus trituberculatus</name>
    <dbReference type="NCBI Taxonomy" id="210409"/>
    <lineage>
        <taxon>Eukaryota</taxon>
        <taxon>Metazoa</taxon>
        <taxon>Ecdysozoa</taxon>
        <taxon>Arthropoda</taxon>
        <taxon>Crustacea</taxon>
        <taxon>Multicrustacea</taxon>
        <taxon>Malacostraca</taxon>
        <taxon>Eumalacostraca</taxon>
        <taxon>Eucarida</taxon>
        <taxon>Decapoda</taxon>
        <taxon>Pleocyemata</taxon>
        <taxon>Brachyura</taxon>
        <taxon>Eubrachyura</taxon>
        <taxon>Portunoidea</taxon>
        <taxon>Portunidae</taxon>
        <taxon>Portuninae</taxon>
        <taxon>Portunus</taxon>
    </lineage>
</organism>
<dbReference type="AlphaFoldDB" id="A0A5B7D9K9"/>
<keyword evidence="2" id="KW-1185">Reference proteome</keyword>
<accession>A0A5B7D9K9</accession>
<sequence>MQQCSGDGAVGHRGSHSNPFIEVLSLRKHDSRAQVARTQRRGCMLHQVILVGALRDVLLGFEGLACPAPTAEMGEFCTSQPQRQQSYLSQFSFMLSLTTKVYNAKI</sequence>
<protein>
    <submittedName>
        <fullName evidence="1">Uncharacterized protein</fullName>
    </submittedName>
</protein>
<evidence type="ECO:0000313" key="1">
    <source>
        <dbReference type="EMBL" id="MPC17845.1"/>
    </source>
</evidence>
<reference evidence="1 2" key="1">
    <citation type="submission" date="2019-05" db="EMBL/GenBank/DDBJ databases">
        <title>Another draft genome of Portunus trituberculatus and its Hox gene families provides insights of decapod evolution.</title>
        <authorList>
            <person name="Jeong J.-H."/>
            <person name="Song I."/>
            <person name="Kim S."/>
            <person name="Choi T."/>
            <person name="Kim D."/>
            <person name="Ryu S."/>
            <person name="Kim W."/>
        </authorList>
    </citation>
    <scope>NUCLEOTIDE SEQUENCE [LARGE SCALE GENOMIC DNA]</scope>
    <source>
        <tissue evidence="1">Muscle</tissue>
    </source>
</reference>
<dbReference type="EMBL" id="VSRR010000626">
    <property type="protein sequence ID" value="MPC17845.1"/>
    <property type="molecule type" value="Genomic_DNA"/>
</dbReference>
<gene>
    <name evidence="1" type="ORF">E2C01_010712</name>
</gene>
<proteinExistence type="predicted"/>